<dbReference type="SMART" id="SM00014">
    <property type="entry name" value="acidPPc"/>
    <property type="match status" value="1"/>
</dbReference>
<dbReference type="GO" id="GO:0042392">
    <property type="term" value="F:sphingosine-1-phosphate phosphatase activity"/>
    <property type="evidence" value="ECO:0007669"/>
    <property type="project" value="TreeGrafter"/>
</dbReference>
<evidence type="ECO:0000256" key="8">
    <source>
        <dbReference type="SAM" id="Phobius"/>
    </source>
</evidence>
<dbReference type="CDD" id="cd01610">
    <property type="entry name" value="PAP2_like"/>
    <property type="match status" value="1"/>
</dbReference>
<accession>A7Y483</accession>
<dbReference type="GO" id="GO:0005789">
    <property type="term" value="C:endoplasmic reticulum membrane"/>
    <property type="evidence" value="ECO:0007669"/>
    <property type="project" value="UniProtKB-SubCell"/>
</dbReference>
<dbReference type="InterPro" id="IPR000326">
    <property type="entry name" value="PAP2/HPO"/>
</dbReference>
<keyword evidence="5 8" id="KW-1133">Transmembrane helix</keyword>
<feature type="transmembrane region" description="Helical" evidence="8">
    <location>
        <begin position="124"/>
        <end position="144"/>
    </location>
</feature>
<proteinExistence type="inferred from homology"/>
<keyword evidence="4" id="KW-0256">Endoplasmic reticulum</keyword>
<protein>
    <submittedName>
        <fullName evidence="10">PAP2 superfamily phosphatase</fullName>
    </submittedName>
</protein>
<feature type="domain" description="Phosphatidic acid phosphatase type 2/haloperoxidase" evidence="9">
    <location>
        <begin position="81"/>
        <end position="206"/>
    </location>
</feature>
<feature type="transmembrane region" description="Helical" evidence="8">
    <location>
        <begin position="191"/>
        <end position="209"/>
    </location>
</feature>
<dbReference type="Pfam" id="PF01569">
    <property type="entry name" value="PAP2"/>
    <property type="match status" value="1"/>
</dbReference>
<feature type="transmembrane region" description="Helical" evidence="8">
    <location>
        <begin position="361"/>
        <end position="381"/>
    </location>
</feature>
<dbReference type="SUPFAM" id="SSF48317">
    <property type="entry name" value="Acid phosphatase/Vanadium-dependent haloperoxidase"/>
    <property type="match status" value="1"/>
</dbReference>
<evidence type="ECO:0000256" key="1">
    <source>
        <dbReference type="ARBA" id="ARBA00004477"/>
    </source>
</evidence>
<evidence type="ECO:0000256" key="7">
    <source>
        <dbReference type="ARBA" id="ARBA00038324"/>
    </source>
</evidence>
<reference evidence="10" key="1">
    <citation type="journal article" date="2008" name="Eur. J. Protist.">
        <title>Differentially expressed genes during the encystment-excystment cycle of the ciliate Sterkiella histriomuscorum.</title>
        <authorList>
            <person name="Grisvard J."/>
            <person name="Lemullois M."/>
            <person name="Morin L."/>
            <person name="Baroin-Tourancheau A."/>
        </authorList>
    </citation>
    <scope>NUCLEOTIDE SEQUENCE</scope>
    <source>
        <strain evidence="10">BA</strain>
    </source>
</reference>
<comment type="similarity">
    <text evidence="7">Belongs to the type 2 lipid phosphate phosphatase family.</text>
</comment>
<dbReference type="InterPro" id="IPR036938">
    <property type="entry name" value="PAP2/HPO_sf"/>
</dbReference>
<feature type="transmembrane region" description="Helical" evidence="8">
    <location>
        <begin position="334"/>
        <end position="355"/>
    </location>
</feature>
<dbReference type="AlphaFoldDB" id="A7Y483"/>
<dbReference type="EMBL" id="EU119284">
    <property type="protein sequence ID" value="ABU80572.1"/>
    <property type="molecule type" value="Genomic_DNA"/>
</dbReference>
<evidence type="ECO:0000256" key="6">
    <source>
        <dbReference type="ARBA" id="ARBA00023136"/>
    </source>
</evidence>
<feature type="transmembrane region" description="Helical" evidence="8">
    <location>
        <begin position="6"/>
        <end position="26"/>
    </location>
</feature>
<comment type="subcellular location">
    <subcellularLocation>
        <location evidence="1">Endoplasmic reticulum membrane</location>
        <topology evidence="1">Multi-pass membrane protein</topology>
    </subcellularLocation>
</comment>
<evidence type="ECO:0000256" key="4">
    <source>
        <dbReference type="ARBA" id="ARBA00022824"/>
    </source>
</evidence>
<evidence type="ECO:0000313" key="10">
    <source>
        <dbReference type="EMBL" id="ABU80572.1"/>
    </source>
</evidence>
<evidence type="ECO:0000256" key="3">
    <source>
        <dbReference type="ARBA" id="ARBA00022801"/>
    </source>
</evidence>
<evidence type="ECO:0000256" key="2">
    <source>
        <dbReference type="ARBA" id="ARBA00022692"/>
    </source>
</evidence>
<dbReference type="Gene3D" id="1.20.144.10">
    <property type="entry name" value="Phosphatidic acid phosphatase type 2/haloperoxidase"/>
    <property type="match status" value="1"/>
</dbReference>
<keyword evidence="6 8" id="KW-0472">Membrane</keyword>
<feature type="transmembrane region" description="Helical" evidence="8">
    <location>
        <begin position="238"/>
        <end position="261"/>
    </location>
</feature>
<dbReference type="PANTHER" id="PTHR14969:SF28">
    <property type="entry name" value="DIHYDROSPHINGOSINE 1-PHOSPHATE PHOSPHATASE LCB3-RELATED"/>
    <property type="match status" value="1"/>
</dbReference>
<evidence type="ECO:0000256" key="5">
    <source>
        <dbReference type="ARBA" id="ARBA00022989"/>
    </source>
</evidence>
<name>A7Y483_OXYTR</name>
<evidence type="ECO:0000259" key="9">
    <source>
        <dbReference type="SMART" id="SM00014"/>
    </source>
</evidence>
<feature type="transmembrane region" description="Helical" evidence="8">
    <location>
        <begin position="83"/>
        <end position="104"/>
    </location>
</feature>
<feature type="transmembrane region" description="Helical" evidence="8">
    <location>
        <begin position="293"/>
        <end position="313"/>
    </location>
</feature>
<feature type="transmembrane region" description="Helical" evidence="8">
    <location>
        <begin position="165"/>
        <end position="185"/>
    </location>
</feature>
<sequence>MSGKYYYKYLFVFTALTFIVISELFYSNPLYKYSEEYILSTQYSGKFESSYFKFLQALSYIGENETYAISLIIAFAALHRTRAFYYIFSVNCIVGIQHILKAIYHSPRPYMRVEEIIPKSCSSSYGHPSGHTFQAIAYLLVIWFDYWKNKPAHKYHSYKIAKFTSLIFILAFSIFMGISRVYVGVHAFNHVLYGWLLGVWMAIFLHFCLRDRIINHIDILLRYKNRDNLRNSGYDTQYWLALASLYYFGSLTLYFGSFIYAQMTFDIPEIWIERTIKKCGSPPLSASFEYKTFVSAGYPIIVYISYIVLLYGSNFSQREQQYKQLERKETLGSLVIRIVIITLITSPAWLLFLYIPKNDNIVLVFLFQSFVPSLYCGSILFKYIDLIYAFININLVPEWQIKQIIDNDESDIDQNDLQRSLII</sequence>
<dbReference type="PANTHER" id="PTHR14969">
    <property type="entry name" value="SPHINGOSINE-1-PHOSPHATE PHOSPHOHYDROLASE"/>
    <property type="match status" value="1"/>
</dbReference>
<keyword evidence="3" id="KW-0378">Hydrolase</keyword>
<keyword evidence="2 8" id="KW-0812">Transmembrane</keyword>
<organism evidence="10">
    <name type="scientific">Oxytricha trifallax</name>
    <name type="common">Sterkiella histriomuscorum</name>
    <dbReference type="NCBI Taxonomy" id="94289"/>
    <lineage>
        <taxon>Eukaryota</taxon>
        <taxon>Sar</taxon>
        <taxon>Alveolata</taxon>
        <taxon>Ciliophora</taxon>
        <taxon>Intramacronucleata</taxon>
        <taxon>Spirotrichea</taxon>
        <taxon>Stichotrichia</taxon>
        <taxon>Sporadotrichida</taxon>
        <taxon>Oxytrichidae</taxon>
        <taxon>Stylonychinae</taxon>
        <taxon>Sterkiella</taxon>
    </lineage>
</organism>